<organism evidence="3 4">
    <name type="scientific">Quercus lobata</name>
    <name type="common">Valley oak</name>
    <dbReference type="NCBI Taxonomy" id="97700"/>
    <lineage>
        <taxon>Eukaryota</taxon>
        <taxon>Viridiplantae</taxon>
        <taxon>Streptophyta</taxon>
        <taxon>Embryophyta</taxon>
        <taxon>Tracheophyta</taxon>
        <taxon>Spermatophyta</taxon>
        <taxon>Magnoliopsida</taxon>
        <taxon>eudicotyledons</taxon>
        <taxon>Gunneridae</taxon>
        <taxon>Pentapetalae</taxon>
        <taxon>rosids</taxon>
        <taxon>fabids</taxon>
        <taxon>Fagales</taxon>
        <taxon>Fagaceae</taxon>
        <taxon>Quercus</taxon>
    </lineage>
</organism>
<dbReference type="Gene3D" id="3.40.50.300">
    <property type="entry name" value="P-loop containing nucleotide triphosphate hydrolases"/>
    <property type="match status" value="1"/>
</dbReference>
<dbReference type="Proteomes" id="UP000594261">
    <property type="component" value="Chromosome 11"/>
</dbReference>
<keyword evidence="1" id="KW-0547">Nucleotide-binding</keyword>
<dbReference type="GO" id="GO:0005524">
    <property type="term" value="F:ATP binding"/>
    <property type="evidence" value="ECO:0007669"/>
    <property type="project" value="UniProtKB-KW"/>
</dbReference>
<evidence type="ECO:0000313" key="3">
    <source>
        <dbReference type="EnsemblPlants" id="QL11p044848:mrna"/>
    </source>
</evidence>
<sequence length="119" mass="13435">MYVVRENLQAARKEFAKIAEDLKSLQNVGQIIGEVLRPLDNERCNINYLCAPFLLIQLYIIRFMKTQANYSAVGGLSYQIIELREPIDLPLMNPELFLRVGIKPAKGVLLYGPLGTGHC</sequence>
<keyword evidence="2" id="KW-0067">ATP-binding</keyword>
<dbReference type="InterPro" id="IPR050221">
    <property type="entry name" value="26S_Proteasome_ATPase"/>
</dbReference>
<reference evidence="3" key="2">
    <citation type="submission" date="2021-01" db="UniProtKB">
        <authorList>
            <consortium name="EnsemblPlants"/>
        </authorList>
    </citation>
    <scope>IDENTIFICATION</scope>
</reference>
<dbReference type="InterPro" id="IPR027417">
    <property type="entry name" value="P-loop_NTPase"/>
</dbReference>
<evidence type="ECO:0000313" key="4">
    <source>
        <dbReference type="Proteomes" id="UP000594261"/>
    </source>
</evidence>
<accession>A0A7N2MYT8</accession>
<dbReference type="EnsemblPlants" id="QL11p044848:mrna">
    <property type="protein sequence ID" value="QL11p044848:mrna"/>
    <property type="gene ID" value="QL11p044848"/>
</dbReference>
<dbReference type="SUPFAM" id="SSF52540">
    <property type="entry name" value="P-loop containing nucleoside triphosphate hydrolases"/>
    <property type="match status" value="1"/>
</dbReference>
<dbReference type="PANTHER" id="PTHR23073">
    <property type="entry name" value="26S PROTEASOME REGULATORY SUBUNIT"/>
    <property type="match status" value="1"/>
</dbReference>
<evidence type="ECO:0000256" key="2">
    <source>
        <dbReference type="ARBA" id="ARBA00022840"/>
    </source>
</evidence>
<dbReference type="EMBL" id="LRBV02000011">
    <property type="status" value="NOT_ANNOTATED_CDS"/>
    <property type="molecule type" value="Genomic_DNA"/>
</dbReference>
<dbReference type="AlphaFoldDB" id="A0A7N2MYT8"/>
<protein>
    <submittedName>
        <fullName evidence="3">Uncharacterized protein</fullName>
    </submittedName>
</protein>
<keyword evidence="4" id="KW-1185">Reference proteome</keyword>
<dbReference type="Gramene" id="QL11p044848:mrna">
    <property type="protein sequence ID" value="QL11p044848:mrna"/>
    <property type="gene ID" value="QL11p044848"/>
</dbReference>
<name>A0A7N2MYT8_QUELO</name>
<evidence type="ECO:0000256" key="1">
    <source>
        <dbReference type="ARBA" id="ARBA00022741"/>
    </source>
</evidence>
<reference evidence="3 4" key="1">
    <citation type="journal article" date="2016" name="G3 (Bethesda)">
        <title>First Draft Assembly and Annotation of the Genome of a California Endemic Oak Quercus lobata Nee (Fagaceae).</title>
        <authorList>
            <person name="Sork V.L."/>
            <person name="Fitz-Gibbon S.T."/>
            <person name="Puiu D."/>
            <person name="Crepeau M."/>
            <person name="Gugger P.F."/>
            <person name="Sherman R."/>
            <person name="Stevens K."/>
            <person name="Langley C.H."/>
            <person name="Pellegrini M."/>
            <person name="Salzberg S.L."/>
        </authorList>
    </citation>
    <scope>NUCLEOTIDE SEQUENCE [LARGE SCALE GENOMIC DNA]</scope>
    <source>
        <strain evidence="3 4">cv. SW786</strain>
    </source>
</reference>
<dbReference type="InParanoid" id="A0A7N2MYT8"/>
<proteinExistence type="predicted"/>